<dbReference type="AlphaFoldDB" id="A0A915JN18"/>
<keyword evidence="1" id="KW-1185">Reference proteome</keyword>
<evidence type="ECO:0000313" key="2">
    <source>
        <dbReference type="WBParaSite" id="nRc.2.0.1.t27590-RA"/>
    </source>
</evidence>
<dbReference type="Proteomes" id="UP000887565">
    <property type="component" value="Unplaced"/>
</dbReference>
<accession>A0A915JN18</accession>
<organism evidence="1 2">
    <name type="scientific">Romanomermis culicivorax</name>
    <name type="common">Nematode worm</name>
    <dbReference type="NCBI Taxonomy" id="13658"/>
    <lineage>
        <taxon>Eukaryota</taxon>
        <taxon>Metazoa</taxon>
        <taxon>Ecdysozoa</taxon>
        <taxon>Nematoda</taxon>
        <taxon>Enoplea</taxon>
        <taxon>Dorylaimia</taxon>
        <taxon>Mermithida</taxon>
        <taxon>Mermithoidea</taxon>
        <taxon>Mermithidae</taxon>
        <taxon>Romanomermis</taxon>
    </lineage>
</organism>
<dbReference type="WBParaSite" id="nRc.2.0.1.t27590-RA">
    <property type="protein sequence ID" value="nRc.2.0.1.t27590-RA"/>
    <property type="gene ID" value="nRc.2.0.1.g27590"/>
</dbReference>
<name>A0A915JN18_ROMCU</name>
<protein>
    <submittedName>
        <fullName evidence="2">Uncharacterized protein</fullName>
    </submittedName>
</protein>
<proteinExistence type="predicted"/>
<reference evidence="2" key="1">
    <citation type="submission" date="2022-11" db="UniProtKB">
        <authorList>
            <consortium name="WormBaseParasite"/>
        </authorList>
    </citation>
    <scope>IDENTIFICATION</scope>
</reference>
<sequence>MRQLAFYQFQTCKQCRDESMSEFLSPLQTLQADCKYDNFNANTDTAYTLAQNCYLQDTQKWLFLSQATMLDVYVNIMQAAESAESSSAAIRGCWKDVFAIRNNSRGDSDRYLNRS</sequence>
<evidence type="ECO:0000313" key="1">
    <source>
        <dbReference type="Proteomes" id="UP000887565"/>
    </source>
</evidence>